<accession>A0ABQ7PUR7</accession>
<comment type="caution">
    <text evidence="1">The sequence shown here is derived from an EMBL/GenBank/DDBJ whole genome shotgun (WGS) entry which is preliminary data.</text>
</comment>
<evidence type="ECO:0000313" key="2">
    <source>
        <dbReference type="Proteomes" id="UP000823941"/>
    </source>
</evidence>
<reference evidence="1 2" key="1">
    <citation type="submission" date="2021-06" db="EMBL/GenBank/DDBJ databases">
        <title>A haploid diamondback moth (Plutella xylostella L.) genome assembly resolves 31 chromosomes and identifies a diamide resistance mutation.</title>
        <authorList>
            <person name="Ward C.M."/>
            <person name="Perry K.D."/>
            <person name="Baker G."/>
            <person name="Powis K."/>
            <person name="Heckel D.G."/>
            <person name="Baxter S.W."/>
        </authorList>
    </citation>
    <scope>NUCLEOTIDE SEQUENCE [LARGE SCALE GENOMIC DNA]</scope>
    <source>
        <strain evidence="1 2">LV</strain>
        <tissue evidence="1">Single pupa</tissue>
    </source>
</reference>
<gene>
    <name evidence="1" type="ORF">JYU34_020476</name>
</gene>
<sequence>MVMVGDRHGRLHKARLLLDNGSTANFVTDRLCTKLGLVRRDTSSTVTGIDNQAT</sequence>
<dbReference type="EMBL" id="JAHIBW010000028">
    <property type="protein sequence ID" value="KAG7296649.1"/>
    <property type="molecule type" value="Genomic_DNA"/>
</dbReference>
<keyword evidence="2" id="KW-1185">Reference proteome</keyword>
<name>A0ABQ7PUR7_PLUXY</name>
<feature type="non-terminal residue" evidence="1">
    <location>
        <position position="1"/>
    </location>
</feature>
<feature type="non-terminal residue" evidence="1">
    <location>
        <position position="54"/>
    </location>
</feature>
<proteinExistence type="predicted"/>
<protein>
    <submittedName>
        <fullName evidence="1">Uncharacterized protein</fullName>
    </submittedName>
</protein>
<evidence type="ECO:0000313" key="1">
    <source>
        <dbReference type="EMBL" id="KAG7296649.1"/>
    </source>
</evidence>
<organism evidence="1 2">
    <name type="scientific">Plutella xylostella</name>
    <name type="common">Diamondback moth</name>
    <name type="synonym">Plutella maculipennis</name>
    <dbReference type="NCBI Taxonomy" id="51655"/>
    <lineage>
        <taxon>Eukaryota</taxon>
        <taxon>Metazoa</taxon>
        <taxon>Ecdysozoa</taxon>
        <taxon>Arthropoda</taxon>
        <taxon>Hexapoda</taxon>
        <taxon>Insecta</taxon>
        <taxon>Pterygota</taxon>
        <taxon>Neoptera</taxon>
        <taxon>Endopterygota</taxon>
        <taxon>Lepidoptera</taxon>
        <taxon>Glossata</taxon>
        <taxon>Ditrysia</taxon>
        <taxon>Yponomeutoidea</taxon>
        <taxon>Plutellidae</taxon>
        <taxon>Plutella</taxon>
    </lineage>
</organism>
<dbReference type="Proteomes" id="UP000823941">
    <property type="component" value="Chromosome 28"/>
</dbReference>